<evidence type="ECO:0000256" key="2">
    <source>
        <dbReference type="SAM" id="SignalP"/>
    </source>
</evidence>
<feature type="compositionally biased region" description="Pro residues" evidence="1">
    <location>
        <begin position="24"/>
        <end position="38"/>
    </location>
</feature>
<feature type="chain" id="PRO_5035245084" description="DUF5666 domain-containing protein" evidence="2">
    <location>
        <begin position="24"/>
        <end position="220"/>
    </location>
</feature>
<feature type="signal peptide" evidence="2">
    <location>
        <begin position="1"/>
        <end position="23"/>
    </location>
</feature>
<gene>
    <name evidence="3" type="ORF">ENY07_10530</name>
</gene>
<feature type="region of interest" description="Disordered" evidence="1">
    <location>
        <begin position="21"/>
        <end position="45"/>
    </location>
</feature>
<proteinExistence type="predicted"/>
<protein>
    <recommendedName>
        <fullName evidence="4">DUF5666 domain-containing protein</fullName>
    </recommendedName>
</protein>
<evidence type="ECO:0008006" key="4">
    <source>
        <dbReference type="Google" id="ProtNLM"/>
    </source>
</evidence>
<evidence type="ECO:0000313" key="3">
    <source>
        <dbReference type="EMBL" id="HGC43638.1"/>
    </source>
</evidence>
<dbReference type="EMBL" id="DTQM01000203">
    <property type="protein sequence ID" value="HGC43638.1"/>
    <property type="molecule type" value="Genomic_DNA"/>
</dbReference>
<accession>A0A8J4HC67</accession>
<comment type="caution">
    <text evidence="3">The sequence shown here is derived from an EMBL/GenBank/DDBJ whole genome shotgun (WGS) entry which is preliminary data.</text>
</comment>
<reference evidence="3" key="1">
    <citation type="journal article" date="2020" name="mSystems">
        <title>Genome- and Community-Level Interaction Insights into Carbon Utilization and Element Cycling Functions of Hydrothermarchaeota in Hydrothermal Sediment.</title>
        <authorList>
            <person name="Zhou Z."/>
            <person name="Liu Y."/>
            <person name="Xu W."/>
            <person name="Pan J."/>
            <person name="Luo Z.H."/>
            <person name="Li M."/>
        </authorList>
    </citation>
    <scope>NUCLEOTIDE SEQUENCE</scope>
    <source>
        <strain evidence="3">SpSt-997</strain>
    </source>
</reference>
<keyword evidence="2" id="KW-0732">Signal</keyword>
<name>A0A8J4HC67_9PROT</name>
<sequence length="220" mass="22211">MLRSRLSVLVATGLLLGLGAADAQPPPPGMAPPPPPGLAPGTDPAQWPQISGQVTAFSLTPRGDVDGVILADGTEVHMPPHLGPALLRGIRIGDQVTIRGLRAYAVPVVQAVAISDAATGQTVVDTGPPGPGLAPFPPFPGPAQPMTATGRVRMALYGPRGDLNGAMLEDGTQIHLPPPEAASMAGVLTPGATLSASGIGLVTPYGRVMDAQQILPAPRP</sequence>
<dbReference type="AlphaFoldDB" id="A0A8J4HC67"/>
<evidence type="ECO:0000256" key="1">
    <source>
        <dbReference type="SAM" id="MobiDB-lite"/>
    </source>
</evidence>
<organism evidence="3">
    <name type="scientific">Acidicaldus sp</name>
    <dbReference type="NCBI Taxonomy" id="1872105"/>
    <lineage>
        <taxon>Bacteria</taxon>
        <taxon>Pseudomonadati</taxon>
        <taxon>Pseudomonadota</taxon>
        <taxon>Alphaproteobacteria</taxon>
        <taxon>Acetobacterales</taxon>
        <taxon>Acetobacteraceae</taxon>
        <taxon>Acidicaldus</taxon>
    </lineage>
</organism>